<evidence type="ECO:0000313" key="1">
    <source>
        <dbReference type="EMBL" id="MFD1485374.1"/>
    </source>
</evidence>
<accession>A0ABW4E941</accession>
<comment type="caution">
    <text evidence="1">The sequence shown here is derived from an EMBL/GenBank/DDBJ whole genome shotgun (WGS) entry which is preliminary data.</text>
</comment>
<sequence length="61" mass="7060">MNMTKTNEFTPAQIKTIRGIVRDEIARHDQKLKHEEERYQQAVAEANAEAAMTSRDWGDLD</sequence>
<keyword evidence="2" id="KW-1185">Reference proteome</keyword>
<dbReference type="RefSeq" id="WP_379896564.1">
    <property type="nucleotide sequence ID" value="NZ_JBHTON010000028.1"/>
</dbReference>
<evidence type="ECO:0000313" key="2">
    <source>
        <dbReference type="Proteomes" id="UP001597252"/>
    </source>
</evidence>
<organism evidence="1 2">
    <name type="scientific">Lacticaseibacillus baoqingensis</name>
    <dbReference type="NCBI Taxonomy" id="2486013"/>
    <lineage>
        <taxon>Bacteria</taxon>
        <taxon>Bacillati</taxon>
        <taxon>Bacillota</taxon>
        <taxon>Bacilli</taxon>
        <taxon>Lactobacillales</taxon>
        <taxon>Lactobacillaceae</taxon>
        <taxon>Lacticaseibacillus</taxon>
    </lineage>
</organism>
<gene>
    <name evidence="1" type="ORF">ACFQ5J_09045</name>
</gene>
<protein>
    <submittedName>
        <fullName evidence="1">Uncharacterized protein</fullName>
    </submittedName>
</protein>
<reference evidence="2" key="1">
    <citation type="journal article" date="2019" name="Int. J. Syst. Evol. Microbiol.">
        <title>The Global Catalogue of Microorganisms (GCM) 10K type strain sequencing project: providing services to taxonomists for standard genome sequencing and annotation.</title>
        <authorList>
            <consortium name="The Broad Institute Genomics Platform"/>
            <consortium name="The Broad Institute Genome Sequencing Center for Infectious Disease"/>
            <person name="Wu L."/>
            <person name="Ma J."/>
        </authorList>
    </citation>
    <scope>NUCLEOTIDE SEQUENCE [LARGE SCALE GENOMIC DNA]</scope>
    <source>
        <strain evidence="2">CCM 8903</strain>
    </source>
</reference>
<proteinExistence type="predicted"/>
<dbReference type="Proteomes" id="UP001597252">
    <property type="component" value="Unassembled WGS sequence"/>
</dbReference>
<dbReference type="EMBL" id="JBHTON010000028">
    <property type="protein sequence ID" value="MFD1485374.1"/>
    <property type="molecule type" value="Genomic_DNA"/>
</dbReference>
<name>A0ABW4E941_9LACO</name>